<name>A0ABS1X011_9GAMM</name>
<reference evidence="3 4" key="1">
    <citation type="journal article" date="2021" name="Int. J. Syst. Evol. Microbiol.">
        <title>Steroidobacter gossypii sp. nov., isolated from soil of cotton cropping field.</title>
        <authorList>
            <person name="Huang R."/>
            <person name="Yang S."/>
            <person name="Zhen C."/>
            <person name="Liu W."/>
        </authorList>
    </citation>
    <scope>NUCLEOTIDE SEQUENCE [LARGE SCALE GENOMIC DNA]</scope>
    <source>
        <strain evidence="3 4">S1-65</strain>
    </source>
</reference>
<dbReference type="PROSITE" id="PS51186">
    <property type="entry name" value="GNAT"/>
    <property type="match status" value="1"/>
</dbReference>
<keyword evidence="4" id="KW-1185">Reference proteome</keyword>
<protein>
    <submittedName>
        <fullName evidence="3">Iron-containing redox enzyme family protein</fullName>
    </submittedName>
</protein>
<dbReference type="PANTHER" id="PTHR40279">
    <property type="entry name" value="PQQC-LIKE PROTEIN"/>
    <property type="match status" value="1"/>
</dbReference>
<evidence type="ECO:0000259" key="2">
    <source>
        <dbReference type="PROSITE" id="PS51186"/>
    </source>
</evidence>
<evidence type="ECO:0000313" key="4">
    <source>
        <dbReference type="Proteomes" id="UP000661077"/>
    </source>
</evidence>
<dbReference type="PANTHER" id="PTHR40279:SF3">
    <property type="entry name" value="4-AMINOBENZOATE SYNTHASE"/>
    <property type="match status" value="1"/>
</dbReference>
<dbReference type="Proteomes" id="UP000661077">
    <property type="component" value="Unassembled WGS sequence"/>
</dbReference>
<dbReference type="InterPro" id="IPR016181">
    <property type="entry name" value="Acyl_CoA_acyltransferase"/>
</dbReference>
<dbReference type="SUPFAM" id="SSF55729">
    <property type="entry name" value="Acyl-CoA N-acyltransferases (Nat)"/>
    <property type="match status" value="1"/>
</dbReference>
<dbReference type="SMART" id="SM01236">
    <property type="entry name" value="Haem_oxygenase_2"/>
    <property type="match status" value="1"/>
</dbReference>
<feature type="domain" description="N-acetyltransferase" evidence="2">
    <location>
        <begin position="6"/>
        <end position="171"/>
    </location>
</feature>
<dbReference type="SUPFAM" id="SSF48613">
    <property type="entry name" value="Heme oxygenase-like"/>
    <property type="match status" value="1"/>
</dbReference>
<organism evidence="3 4">
    <name type="scientific">Steroidobacter gossypii</name>
    <dbReference type="NCBI Taxonomy" id="2805490"/>
    <lineage>
        <taxon>Bacteria</taxon>
        <taxon>Pseudomonadati</taxon>
        <taxon>Pseudomonadota</taxon>
        <taxon>Gammaproteobacteria</taxon>
        <taxon>Steroidobacterales</taxon>
        <taxon>Steroidobacteraceae</taxon>
        <taxon>Steroidobacter</taxon>
    </lineage>
</organism>
<dbReference type="Gene3D" id="3.40.630.30">
    <property type="match status" value="1"/>
</dbReference>
<dbReference type="InterPro" id="IPR000182">
    <property type="entry name" value="GNAT_dom"/>
</dbReference>
<accession>A0ABS1X011</accession>
<sequence>MPVDYRWITTLDEHSGRALLELYDDALTSGTYLGYPEPIEPSERVSIVHRLNDALGEKRILLFGIYSGERLVGTAILTPNKLPNCKHIAEISKGAIHSELRASGILPGALLHVAERAKLEGYDMLTLDVRAGTEPHSIWSRLGFKEYGILHDYARVDGESFSGAYMYQYTDELIERLEALTRGASEASSRRLSSRKATMMPEEVFKVALREELMARVTMTHPIIKEVLSGEPNWELLRFMTLQGYQLTKHFLSYIEILYHHCPRGVHKRRLLYNMFEEETGRFSSTDNHVTLMQNFIRAIGIDEPTRDAAQPLPSTKRLIDYRMDLVRNRYTFHMGAAAVMIGSEGQNLETAAGDARHDLLPRVYGLTADDLSFFSVHQKEDVGHVKEGISLVAAVCQNARMQQEALEAVRTTCDLFYGMYEGISAHWHASADRHNTVSAA</sequence>
<dbReference type="EMBL" id="JAEVLS010000004">
    <property type="protein sequence ID" value="MBM0106544.1"/>
    <property type="molecule type" value="Genomic_DNA"/>
</dbReference>
<dbReference type="RefSeq" id="WP_203168665.1">
    <property type="nucleotide sequence ID" value="NZ_JAEVLS010000004.1"/>
</dbReference>
<dbReference type="InterPro" id="IPR039068">
    <property type="entry name" value="PqqC-like"/>
</dbReference>
<evidence type="ECO:0000313" key="3">
    <source>
        <dbReference type="EMBL" id="MBM0106544.1"/>
    </source>
</evidence>
<dbReference type="Pfam" id="PF14518">
    <property type="entry name" value="Haem_oxygenas_2"/>
    <property type="match status" value="1"/>
</dbReference>
<gene>
    <name evidence="3" type="ORF">JM946_17585</name>
</gene>
<evidence type="ECO:0000256" key="1">
    <source>
        <dbReference type="ARBA" id="ARBA00023002"/>
    </source>
</evidence>
<dbReference type="InterPro" id="IPR016084">
    <property type="entry name" value="Haem_Oase-like_multi-hlx"/>
</dbReference>
<keyword evidence="1" id="KW-0560">Oxidoreductase</keyword>
<comment type="caution">
    <text evidence="3">The sequence shown here is derived from an EMBL/GenBank/DDBJ whole genome shotgun (WGS) entry which is preliminary data.</text>
</comment>
<proteinExistence type="predicted"/>
<dbReference type="Gene3D" id="1.20.910.10">
    <property type="entry name" value="Heme oxygenase-like"/>
    <property type="match status" value="1"/>
</dbReference>